<reference evidence="2 3" key="1">
    <citation type="submission" date="2018-09" db="EMBL/GenBank/DDBJ databases">
        <authorList>
            <person name="Grouzdev D.S."/>
            <person name="Krutkina M.S."/>
        </authorList>
    </citation>
    <scope>NUCLEOTIDE SEQUENCE [LARGE SCALE GENOMIC DNA]</scope>
    <source>
        <strain evidence="2 3">RmlP001</strain>
    </source>
</reference>
<name>A0A4Q2R5B4_9HYPH</name>
<keyword evidence="3" id="KW-1185">Reference proteome</keyword>
<comment type="similarity">
    <text evidence="1">Belongs to the HyuE racemase family.</text>
</comment>
<proteinExistence type="inferred from homology"/>
<sequence>MVHRIAFIHTVGFLVDVFRARMREALPDVDCFHILNESLLQDLLRGEDKTAVYRRVVGQVLAAADAGADLIVMTCSSTSPAVDLVRPLLDRPVLKIDDPLMAAAVRTGRRVALVCTAVSTLEPSSALLRSHAEAQGCQVSIKPVLRTDAYTALLAGDRESHDRIVCDAVAEVSDSVDVIVLAQASLAHLAGDLAKSRSVPVLVSPPLLMRTLLERCAKLT</sequence>
<organism evidence="2 3">
    <name type="scientific">Lichenibacterium ramalinae</name>
    <dbReference type="NCBI Taxonomy" id="2316527"/>
    <lineage>
        <taxon>Bacteria</taxon>
        <taxon>Pseudomonadati</taxon>
        <taxon>Pseudomonadota</taxon>
        <taxon>Alphaproteobacteria</taxon>
        <taxon>Hyphomicrobiales</taxon>
        <taxon>Lichenihabitantaceae</taxon>
        <taxon>Lichenibacterium</taxon>
    </lineage>
</organism>
<protein>
    <submittedName>
        <fullName evidence="2">Asp/Glu/hydantoin racemase</fullName>
    </submittedName>
</protein>
<dbReference type="RefSeq" id="WP_129222053.1">
    <property type="nucleotide sequence ID" value="NZ_QYBC01000035.1"/>
</dbReference>
<comment type="caution">
    <text evidence="2">The sequence shown here is derived from an EMBL/GenBank/DDBJ whole genome shotgun (WGS) entry which is preliminary data.</text>
</comment>
<dbReference type="Gene3D" id="3.40.50.12500">
    <property type="match status" value="1"/>
</dbReference>
<dbReference type="GO" id="GO:0047661">
    <property type="term" value="F:amino-acid racemase activity"/>
    <property type="evidence" value="ECO:0007669"/>
    <property type="project" value="InterPro"/>
</dbReference>
<evidence type="ECO:0000256" key="1">
    <source>
        <dbReference type="ARBA" id="ARBA00038414"/>
    </source>
</evidence>
<dbReference type="InterPro" id="IPR015942">
    <property type="entry name" value="Asp/Glu/hydantoin_racemase"/>
</dbReference>
<dbReference type="EMBL" id="QYBC01000035">
    <property type="protein sequence ID" value="RYB01542.1"/>
    <property type="molecule type" value="Genomic_DNA"/>
</dbReference>
<dbReference type="Proteomes" id="UP000289411">
    <property type="component" value="Unassembled WGS sequence"/>
</dbReference>
<evidence type="ECO:0000313" key="2">
    <source>
        <dbReference type="EMBL" id="RYB01542.1"/>
    </source>
</evidence>
<reference evidence="2 3" key="2">
    <citation type="submission" date="2019-02" db="EMBL/GenBank/DDBJ databases">
        <title>'Lichenibacterium ramalinii' gen. nov. sp. nov., 'Lichenibacterium minor' gen. nov. sp. nov.</title>
        <authorList>
            <person name="Pankratov T."/>
        </authorList>
    </citation>
    <scope>NUCLEOTIDE SEQUENCE [LARGE SCALE GENOMIC DNA]</scope>
    <source>
        <strain evidence="2 3">RmlP001</strain>
    </source>
</reference>
<dbReference type="Pfam" id="PF01177">
    <property type="entry name" value="Asp_Glu_race"/>
    <property type="match status" value="1"/>
</dbReference>
<accession>A0A4Q2R5B4</accession>
<dbReference type="OrthoDB" id="978447at2"/>
<evidence type="ECO:0000313" key="3">
    <source>
        <dbReference type="Proteomes" id="UP000289411"/>
    </source>
</evidence>
<gene>
    <name evidence="2" type="ORF">D3272_25450</name>
</gene>
<dbReference type="AlphaFoldDB" id="A0A4Q2R5B4"/>
<dbReference type="InterPro" id="IPR053714">
    <property type="entry name" value="Iso_Racemase_Enz_sf"/>
</dbReference>